<feature type="chain" id="PRO_5019228121" evidence="1">
    <location>
        <begin position="19"/>
        <end position="275"/>
    </location>
</feature>
<proteinExistence type="predicted"/>
<gene>
    <name evidence="2" type="ORF">BXY64_3668</name>
</gene>
<comment type="caution">
    <text evidence="2">The sequence shown here is derived from an EMBL/GenBank/DDBJ whole genome shotgun (WGS) entry which is preliminary data.</text>
</comment>
<name>A0A419WMP0_9BACT</name>
<reference evidence="2 3" key="1">
    <citation type="submission" date="2018-09" db="EMBL/GenBank/DDBJ databases">
        <title>Genomic Encyclopedia of Archaeal and Bacterial Type Strains, Phase II (KMG-II): from individual species to whole genera.</title>
        <authorList>
            <person name="Goeker M."/>
        </authorList>
    </citation>
    <scope>NUCLEOTIDE SEQUENCE [LARGE SCALE GENOMIC DNA]</scope>
    <source>
        <strain evidence="2 3">DSM 21950</strain>
    </source>
</reference>
<evidence type="ECO:0000313" key="3">
    <source>
        <dbReference type="Proteomes" id="UP000284531"/>
    </source>
</evidence>
<dbReference type="RefSeq" id="WP_120241389.1">
    <property type="nucleotide sequence ID" value="NZ_RAPQ01000012.1"/>
</dbReference>
<feature type="signal peptide" evidence="1">
    <location>
        <begin position="1"/>
        <end position="18"/>
    </location>
</feature>
<dbReference type="Proteomes" id="UP000284531">
    <property type="component" value="Unassembled WGS sequence"/>
</dbReference>
<dbReference type="EMBL" id="RAPQ01000012">
    <property type="protein sequence ID" value="RKD96729.1"/>
    <property type="molecule type" value="Genomic_DNA"/>
</dbReference>
<dbReference type="AlphaFoldDB" id="A0A419WMP0"/>
<dbReference type="OrthoDB" id="1121373at2"/>
<keyword evidence="3" id="KW-1185">Reference proteome</keyword>
<evidence type="ECO:0000313" key="2">
    <source>
        <dbReference type="EMBL" id="RKD96729.1"/>
    </source>
</evidence>
<keyword evidence="1" id="KW-0732">Signal</keyword>
<evidence type="ECO:0000256" key="1">
    <source>
        <dbReference type="SAM" id="SignalP"/>
    </source>
</evidence>
<accession>A0A419WMP0</accession>
<protein>
    <submittedName>
        <fullName evidence="2">Uncharacterized protein</fullName>
    </submittedName>
</protein>
<organism evidence="2 3">
    <name type="scientific">Marinifilum flexuosum</name>
    <dbReference type="NCBI Taxonomy" id="1117708"/>
    <lineage>
        <taxon>Bacteria</taxon>
        <taxon>Pseudomonadati</taxon>
        <taxon>Bacteroidota</taxon>
        <taxon>Bacteroidia</taxon>
        <taxon>Marinilabiliales</taxon>
        <taxon>Marinifilaceae</taxon>
    </lineage>
</organism>
<sequence length="275" mass="31055">MKICCLCIVFFVLNIACSDCLVSASFAESQRKNIIISDELLTSAEVLQVKLNLKKSKWGVRFGDYYALEIEMDASEPRESSNFIESKVETSVKNEVSFMLVSDLDSARVTGLTNIVTKENRAVRILKDCWGVDFYLGNNEIRRHSHFLSSSINTNIIGNEYWLLTMELVYGSSVEDISKAYLSNGTRKIEIVPVISTKTGDRPKMYPALGYEFIENGKSLCAVQYHSGGMLGLFKKRVWLRSDLPSDIKFILASAMTSMILLQVPDSEEVQQFEY</sequence>